<dbReference type="RefSeq" id="WP_184832852.1">
    <property type="nucleotide sequence ID" value="NZ_JACHMN010000001.1"/>
</dbReference>
<keyword evidence="3" id="KW-1185">Reference proteome</keyword>
<protein>
    <submittedName>
        <fullName evidence="2">Uncharacterized protein</fullName>
    </submittedName>
</protein>
<name>A0A841BLK2_9ACTN</name>
<evidence type="ECO:0000256" key="1">
    <source>
        <dbReference type="SAM" id="SignalP"/>
    </source>
</evidence>
<organism evidence="2 3">
    <name type="scientific">Allocatelliglobosispora scoriae</name>
    <dbReference type="NCBI Taxonomy" id="643052"/>
    <lineage>
        <taxon>Bacteria</taxon>
        <taxon>Bacillati</taxon>
        <taxon>Actinomycetota</taxon>
        <taxon>Actinomycetes</taxon>
        <taxon>Micromonosporales</taxon>
        <taxon>Micromonosporaceae</taxon>
        <taxon>Allocatelliglobosispora</taxon>
    </lineage>
</organism>
<dbReference type="EMBL" id="JACHMN010000001">
    <property type="protein sequence ID" value="MBB5867741.1"/>
    <property type="molecule type" value="Genomic_DNA"/>
</dbReference>
<gene>
    <name evidence="2" type="ORF">F4553_001120</name>
</gene>
<evidence type="ECO:0000313" key="2">
    <source>
        <dbReference type="EMBL" id="MBB5867741.1"/>
    </source>
</evidence>
<feature type="chain" id="PRO_5032735305" evidence="1">
    <location>
        <begin position="29"/>
        <end position="359"/>
    </location>
</feature>
<sequence length="359" mass="36377">MSRSPRVARLAVLAIALTTAVSAVPAHAATPDARAWVLRDQSAATPSVVPYGTFPAATTVSTLAVGRYLVTFPGQGASGGIVHVTAVATTPKWCQAENWFQSGPDELVIIRCHQPGGALVASGFSAFFTSSSPGGSAFGPYGYVDSNASGSIVSQFNSTGAANTSVSGPPGQWTVTFPGLLPGISALAGGVQATAVNPQIGARCKVGSWNSVPIGTEVQVYCFNAVGAPLNTRFTATYQFTVALYGANAPPNNHGYVFATPAPGPIQTNYNSQLGFGANTVAPITSPPGLAFVTFPNVGAGPNTVQVTAYGTSSNFCGMSNPWINVSGGPSVFVRNVNCFSATGGPATTGFLASTSSLV</sequence>
<dbReference type="AlphaFoldDB" id="A0A841BLK2"/>
<accession>A0A841BLK2</accession>
<keyword evidence="1" id="KW-0732">Signal</keyword>
<feature type="signal peptide" evidence="1">
    <location>
        <begin position="1"/>
        <end position="28"/>
    </location>
</feature>
<proteinExistence type="predicted"/>
<dbReference type="Proteomes" id="UP000587527">
    <property type="component" value="Unassembled WGS sequence"/>
</dbReference>
<comment type="caution">
    <text evidence="2">The sequence shown here is derived from an EMBL/GenBank/DDBJ whole genome shotgun (WGS) entry which is preliminary data.</text>
</comment>
<evidence type="ECO:0000313" key="3">
    <source>
        <dbReference type="Proteomes" id="UP000587527"/>
    </source>
</evidence>
<reference evidence="2 3" key="1">
    <citation type="submission" date="2020-08" db="EMBL/GenBank/DDBJ databases">
        <title>Sequencing the genomes of 1000 actinobacteria strains.</title>
        <authorList>
            <person name="Klenk H.-P."/>
        </authorList>
    </citation>
    <scope>NUCLEOTIDE SEQUENCE [LARGE SCALE GENOMIC DNA]</scope>
    <source>
        <strain evidence="2 3">DSM 45362</strain>
    </source>
</reference>